<gene>
    <name evidence="6" type="ORF">B0I71DRAFT_114877</name>
    <name evidence="5" type="ORF">YALI1_F32287g</name>
</gene>
<dbReference type="Gene3D" id="3.40.50.720">
    <property type="entry name" value="NAD(P)-binding Rossmann-like Domain"/>
    <property type="match status" value="1"/>
</dbReference>
<evidence type="ECO:0000256" key="2">
    <source>
        <dbReference type="ARBA" id="ARBA00023445"/>
    </source>
</evidence>
<dbReference type="CDD" id="cd05227">
    <property type="entry name" value="AR_SDR_e"/>
    <property type="match status" value="1"/>
</dbReference>
<evidence type="ECO:0000256" key="3">
    <source>
        <dbReference type="SAM" id="SignalP"/>
    </source>
</evidence>
<dbReference type="EMBL" id="CP017558">
    <property type="protein sequence ID" value="AOW07666.1"/>
    <property type="molecule type" value="Genomic_DNA"/>
</dbReference>
<feature type="signal peptide" evidence="3">
    <location>
        <begin position="1"/>
        <end position="20"/>
    </location>
</feature>
<evidence type="ECO:0000313" key="8">
    <source>
        <dbReference type="Proteomes" id="UP000256601"/>
    </source>
</evidence>
<dbReference type="VEuPathDB" id="FungiDB:YALI1_F32287g"/>
<dbReference type="PANTHER" id="PTHR10366">
    <property type="entry name" value="NAD DEPENDENT EPIMERASE/DEHYDRATASE"/>
    <property type="match status" value="1"/>
</dbReference>
<protein>
    <recommendedName>
        <fullName evidence="4">NAD-dependent epimerase/dehydratase domain-containing protein</fullName>
    </recommendedName>
</protein>
<dbReference type="PANTHER" id="PTHR10366:SF564">
    <property type="entry name" value="STEROL-4-ALPHA-CARBOXYLATE 3-DEHYDROGENASE, DECARBOXYLATING"/>
    <property type="match status" value="1"/>
</dbReference>
<dbReference type="EMBL" id="KZ858960">
    <property type="protein sequence ID" value="RDW27700.1"/>
    <property type="molecule type" value="Genomic_DNA"/>
</dbReference>
<dbReference type="GO" id="GO:0016616">
    <property type="term" value="F:oxidoreductase activity, acting on the CH-OH group of donors, NAD or NADP as acceptor"/>
    <property type="evidence" value="ECO:0007669"/>
    <property type="project" value="TreeGrafter"/>
</dbReference>
<evidence type="ECO:0000259" key="4">
    <source>
        <dbReference type="Pfam" id="PF01370"/>
    </source>
</evidence>
<keyword evidence="1" id="KW-0560">Oxidoreductase</keyword>
<dbReference type="SUPFAM" id="SSF51735">
    <property type="entry name" value="NAD(P)-binding Rossmann-fold domains"/>
    <property type="match status" value="1"/>
</dbReference>
<feature type="domain" description="NAD-dependent epimerase/dehydratase" evidence="4">
    <location>
        <begin position="23"/>
        <end position="272"/>
    </location>
</feature>
<evidence type="ECO:0000313" key="5">
    <source>
        <dbReference type="EMBL" id="AOW07666.1"/>
    </source>
</evidence>
<reference evidence="6 8" key="2">
    <citation type="submission" date="2018-07" db="EMBL/GenBank/DDBJ databases">
        <title>Draft Genome Assemblies for Five Robust Yarrowia lipolytica Strains Exhibiting High Lipid Production and Pentose Sugar Utilization and Sugar Alcohol Secretion from Undetoxified Lignocellulosic Biomass Hydrolysates.</title>
        <authorList>
            <consortium name="DOE Joint Genome Institute"/>
            <person name="Walker C."/>
            <person name="Ryu S."/>
            <person name="Na H."/>
            <person name="Zane M."/>
            <person name="LaButti K."/>
            <person name="Lipzen A."/>
            <person name="Haridas S."/>
            <person name="Barry K."/>
            <person name="Grigoriev I.V."/>
            <person name="Quarterman J."/>
            <person name="Slininger P."/>
            <person name="Dien B."/>
            <person name="Trinh C.T."/>
        </authorList>
    </citation>
    <scope>NUCLEOTIDE SEQUENCE [LARGE SCALE GENOMIC DNA]</scope>
    <source>
        <strain evidence="6 8">YB392</strain>
    </source>
</reference>
<sequence>MGWALIGIISLASTISTTMPTTLVTGATGFLAGHCVDQLLKAGHTVIGTIRSPQKAERLAEAFKNEVESGKFELETLKDVQDEVEFQVIFEKHPEIDYILHTASPFNMKAEDPEKDMLQPAVKGTTAVLKMAKTHAPNVKKIVITSSLAAIMDVSKYNDPTHTLTEKDWNPMTREQAAEKGNPFANYVGSKLYAEKAGLEFLNNEKPHFSITWINPSYIFGPGIALDMSALNTSNELIAAVLQSKKGQNPEGSAGWFVDVRDCAEAHVIALKPELDRRRLLLGTSAFCTQDIEDIANKIPQLEGNIATGNPANRDKELKTVCQLDCSETDKLLGIKWIPLQKSVTDFAEQWIKSQ</sequence>
<dbReference type="Proteomes" id="UP000256601">
    <property type="component" value="Unassembled WGS sequence"/>
</dbReference>
<organism evidence="5 7">
    <name type="scientific">Yarrowia lipolytica</name>
    <name type="common">Candida lipolytica</name>
    <dbReference type="NCBI Taxonomy" id="4952"/>
    <lineage>
        <taxon>Eukaryota</taxon>
        <taxon>Fungi</taxon>
        <taxon>Dikarya</taxon>
        <taxon>Ascomycota</taxon>
        <taxon>Saccharomycotina</taxon>
        <taxon>Dipodascomycetes</taxon>
        <taxon>Dipodascales</taxon>
        <taxon>Dipodascales incertae sedis</taxon>
        <taxon>Yarrowia</taxon>
    </lineage>
</organism>
<feature type="chain" id="PRO_5033740134" description="NAD-dependent epimerase/dehydratase domain-containing protein" evidence="3">
    <location>
        <begin position="21"/>
        <end position="355"/>
    </location>
</feature>
<keyword evidence="3" id="KW-0732">Signal</keyword>
<dbReference type="InterPro" id="IPR001509">
    <property type="entry name" value="Epimerase_deHydtase"/>
</dbReference>
<evidence type="ECO:0000313" key="6">
    <source>
        <dbReference type="EMBL" id="RDW27700.1"/>
    </source>
</evidence>
<dbReference type="InterPro" id="IPR036291">
    <property type="entry name" value="NAD(P)-bd_dom_sf"/>
</dbReference>
<dbReference type="KEGG" id="yli:2907995"/>
<comment type="similarity">
    <text evidence="2">Belongs to the NAD(P)-dependent epimerase/dehydratase family. Dihydroflavonol-4-reductase subfamily.</text>
</comment>
<dbReference type="eggNOG" id="KOG1502">
    <property type="taxonomic scope" value="Eukaryota"/>
</dbReference>
<proteinExistence type="inferred from homology"/>
<dbReference type="Proteomes" id="UP000182444">
    <property type="component" value="Chromosome 1F"/>
</dbReference>
<dbReference type="AlphaFoldDB" id="A0A1D8NPV9"/>
<accession>A0A1D8NPV9</accession>
<dbReference type="FunFam" id="3.40.50.720:FF:000191">
    <property type="entry name" value="Methylglyoxal reductase (NADPH-dependent)"/>
    <property type="match status" value="1"/>
</dbReference>
<dbReference type="Pfam" id="PF01370">
    <property type="entry name" value="Epimerase"/>
    <property type="match status" value="1"/>
</dbReference>
<dbReference type="VEuPathDB" id="FungiDB:YALI0_F24937g"/>
<dbReference type="InterPro" id="IPR050425">
    <property type="entry name" value="NAD(P)_dehydrat-like"/>
</dbReference>
<evidence type="ECO:0000256" key="1">
    <source>
        <dbReference type="ARBA" id="ARBA00023002"/>
    </source>
</evidence>
<evidence type="ECO:0000313" key="7">
    <source>
        <dbReference type="Proteomes" id="UP000182444"/>
    </source>
</evidence>
<reference evidence="5 7" key="1">
    <citation type="journal article" date="2016" name="PLoS ONE">
        <title>Sequence Assembly of Yarrowia lipolytica Strain W29/CLIB89 Shows Transposable Element Diversity.</title>
        <authorList>
            <person name="Magnan C."/>
            <person name="Yu J."/>
            <person name="Chang I."/>
            <person name="Jahn E."/>
            <person name="Kanomata Y."/>
            <person name="Wu J."/>
            <person name="Zeller M."/>
            <person name="Oakes M."/>
            <person name="Baldi P."/>
            <person name="Sandmeyer S."/>
        </authorList>
    </citation>
    <scope>NUCLEOTIDE SEQUENCE [LARGE SCALE GENOMIC DNA]</scope>
    <source>
        <strain evidence="5">CLIB89</strain>
        <strain evidence="7">CLIB89(W29)</strain>
    </source>
</reference>
<name>A0A1D8NPV9_YARLL</name>